<feature type="coiled-coil region" evidence="2">
    <location>
        <begin position="71"/>
        <end position="98"/>
    </location>
</feature>
<evidence type="ECO:0000259" key="4">
    <source>
        <dbReference type="Pfam" id="PF01205"/>
    </source>
</evidence>
<dbReference type="InterPro" id="IPR020568">
    <property type="entry name" value="Ribosomal_Su5_D2-typ_SF"/>
</dbReference>
<dbReference type="AlphaFoldDB" id="A0AA89C666"/>
<evidence type="ECO:0000313" key="5">
    <source>
        <dbReference type="EMBL" id="KAK3107837.1"/>
    </source>
</evidence>
<dbReference type="EMBL" id="VSWD01000002">
    <property type="protein sequence ID" value="KAK3107837.1"/>
    <property type="molecule type" value="Genomic_DNA"/>
</dbReference>
<keyword evidence="2" id="KW-0175">Coiled coil</keyword>
<dbReference type="InterPro" id="IPR001498">
    <property type="entry name" value="Impact_N"/>
</dbReference>
<keyword evidence="6" id="KW-1185">Reference proteome</keyword>
<sequence length="400" mass="45668">MPSKSNKSTNSENLSPSVNTSTLEGIHDALKQINCRLDRYDKLTTEVSDLKADIWEQEGISQQLKSVAADTDHNSADIESLKAENKKLRDELNLVRSVVIKMDKKITYMESELTDLRSRSMRDNILVHNFAYSDGENLLHDVPAKIKEHLGVDVKFIRIHRNGVRREGYRRPVTITGKLEDRNLKDVLLRAQKDARNNGKQVPFFITAQEPISITENRKKMYEISDNLKKNAQTNAKVSKGKIMLPNGHEYVEEVSPLQNCDVLSSNAELLDQIKDTEVVTPPPMQKDGNTFIAEASIVKSVTEVNNLHWKVRCGRSTASADHHILVYRFKDERGKIHQSYHDDGEYGAGRRLLKYMINTEINNCAVVICRWKGNRFLGYDRFSIMEELVCMSADELYSE</sequence>
<dbReference type="GO" id="GO:0140469">
    <property type="term" value="P:GCN2-mediated signaling"/>
    <property type="evidence" value="ECO:0007669"/>
    <property type="project" value="TreeGrafter"/>
</dbReference>
<reference evidence="5" key="1">
    <citation type="submission" date="2019-08" db="EMBL/GenBank/DDBJ databases">
        <title>The improved chromosome-level genome for the pearl oyster Pinctada fucata martensii using PacBio sequencing and Hi-C.</title>
        <authorList>
            <person name="Zheng Z."/>
        </authorList>
    </citation>
    <scope>NUCLEOTIDE SEQUENCE</scope>
    <source>
        <strain evidence="5">ZZ-2019</strain>
        <tissue evidence="5">Adductor muscle</tissue>
    </source>
</reference>
<dbReference type="GO" id="GO:0005737">
    <property type="term" value="C:cytoplasm"/>
    <property type="evidence" value="ECO:0007669"/>
    <property type="project" value="TreeGrafter"/>
</dbReference>
<comment type="caution">
    <text evidence="5">The sequence shown here is derived from an EMBL/GenBank/DDBJ whole genome shotgun (WGS) entry which is preliminary data.</text>
</comment>
<gene>
    <name evidence="5" type="ORF">FSP39_023232</name>
</gene>
<comment type="similarity">
    <text evidence="1">Belongs to the IMPACT family.</text>
</comment>
<dbReference type="PANTHER" id="PTHR16301">
    <property type="entry name" value="IMPACT-RELATED"/>
    <property type="match status" value="1"/>
</dbReference>
<feature type="domain" description="Impact N-terminal" evidence="4">
    <location>
        <begin position="291"/>
        <end position="388"/>
    </location>
</feature>
<evidence type="ECO:0000256" key="2">
    <source>
        <dbReference type="SAM" id="Coils"/>
    </source>
</evidence>
<protein>
    <recommendedName>
        <fullName evidence="4">Impact N-terminal domain-containing protein</fullName>
    </recommendedName>
</protein>
<proteinExistence type="inferred from homology"/>
<dbReference type="Pfam" id="PF01205">
    <property type="entry name" value="Impact_N"/>
    <property type="match status" value="1"/>
</dbReference>
<dbReference type="InterPro" id="IPR023582">
    <property type="entry name" value="Impact"/>
</dbReference>
<feature type="region of interest" description="Disordered" evidence="3">
    <location>
        <begin position="1"/>
        <end position="20"/>
    </location>
</feature>
<evidence type="ECO:0000313" key="6">
    <source>
        <dbReference type="Proteomes" id="UP001186944"/>
    </source>
</evidence>
<dbReference type="SUPFAM" id="SSF54211">
    <property type="entry name" value="Ribosomal protein S5 domain 2-like"/>
    <property type="match status" value="1"/>
</dbReference>
<dbReference type="PANTHER" id="PTHR16301:SF25">
    <property type="entry name" value="PROTEIN IMPACT"/>
    <property type="match status" value="1"/>
</dbReference>
<evidence type="ECO:0000256" key="1">
    <source>
        <dbReference type="ARBA" id="ARBA00007665"/>
    </source>
</evidence>
<dbReference type="Proteomes" id="UP001186944">
    <property type="component" value="Unassembled WGS sequence"/>
</dbReference>
<dbReference type="Gene3D" id="3.30.230.30">
    <property type="entry name" value="Impact, N-terminal domain"/>
    <property type="match status" value="1"/>
</dbReference>
<dbReference type="GO" id="GO:0006446">
    <property type="term" value="P:regulation of translational initiation"/>
    <property type="evidence" value="ECO:0007669"/>
    <property type="project" value="TreeGrafter"/>
</dbReference>
<evidence type="ECO:0000256" key="3">
    <source>
        <dbReference type="SAM" id="MobiDB-lite"/>
    </source>
</evidence>
<accession>A0AA89C666</accession>
<dbReference type="InterPro" id="IPR036956">
    <property type="entry name" value="Impact_N_sf"/>
</dbReference>
<name>A0AA89C666_PINIB</name>
<organism evidence="5 6">
    <name type="scientific">Pinctada imbricata</name>
    <name type="common">Atlantic pearl-oyster</name>
    <name type="synonym">Pinctada martensii</name>
    <dbReference type="NCBI Taxonomy" id="66713"/>
    <lineage>
        <taxon>Eukaryota</taxon>
        <taxon>Metazoa</taxon>
        <taxon>Spiralia</taxon>
        <taxon>Lophotrochozoa</taxon>
        <taxon>Mollusca</taxon>
        <taxon>Bivalvia</taxon>
        <taxon>Autobranchia</taxon>
        <taxon>Pteriomorphia</taxon>
        <taxon>Pterioida</taxon>
        <taxon>Pterioidea</taxon>
        <taxon>Pteriidae</taxon>
        <taxon>Pinctada</taxon>
    </lineage>
</organism>